<sequence length="345" mass="39658">MNNNNNFTKTNMQNINNITKPEISNTITEKMNSSNIYEVWKAYKSMHGLKRMDAQSEREILILLQVNNLNPFKKEAYIIPFNGRYTVVVAYQTLLIRAYEAGYSKYSLIEFKEELVKAIRIDSKGNKMVQEDWQCTAYLKSENGDRYSFSVLLNEYYKSSPIWREKTTFMLRKCAVSCLCRTLPGAGLESMPYIREELGDADNLYESQKIQQIDYTKTEKIVTKEMYPVDYDSVTKSDDNNNVPSNLSIESEVDTDANTLGTRQDATEEQSKGVEIPPVDVKSNNLTNDKVEKDVKSNNPVSVNKANSIKFSCYRSLLIAARRMHKYLVNKPFDSIAQINAYLML</sequence>
<dbReference type="Proteomes" id="UP001164544">
    <property type="component" value="Plasmid p410-lp97"/>
</dbReference>
<evidence type="ECO:0000313" key="2">
    <source>
        <dbReference type="EMBL" id="WAZ91407.1"/>
    </source>
</evidence>
<proteinExistence type="predicted"/>
<dbReference type="Pfam" id="PF03837">
    <property type="entry name" value="RecT"/>
    <property type="match status" value="1"/>
</dbReference>
<accession>A0AAQ2WWR2</accession>
<geneLocation type="plasmid" evidence="2 3">
    <name>p410-lp97</name>
</geneLocation>
<organism evidence="2 3">
    <name type="scientific">Borrelia miyamotoi</name>
    <dbReference type="NCBI Taxonomy" id="47466"/>
    <lineage>
        <taxon>Bacteria</taxon>
        <taxon>Pseudomonadati</taxon>
        <taxon>Spirochaetota</taxon>
        <taxon>Spirochaetia</taxon>
        <taxon>Spirochaetales</taxon>
        <taxon>Borreliaceae</taxon>
        <taxon>Borrelia</taxon>
    </lineage>
</organism>
<dbReference type="GO" id="GO:0003677">
    <property type="term" value="F:DNA binding"/>
    <property type="evidence" value="ECO:0007669"/>
    <property type="project" value="InterPro"/>
</dbReference>
<gene>
    <name evidence="2" type="ORF">O5398_04545</name>
</gene>
<evidence type="ECO:0000313" key="3">
    <source>
        <dbReference type="Proteomes" id="UP001164544"/>
    </source>
</evidence>
<evidence type="ECO:0000256" key="1">
    <source>
        <dbReference type="SAM" id="MobiDB-lite"/>
    </source>
</evidence>
<feature type="compositionally biased region" description="Polar residues" evidence="1">
    <location>
        <begin position="240"/>
        <end position="249"/>
    </location>
</feature>
<dbReference type="AlphaFoldDB" id="A0AAQ2WWR2"/>
<protein>
    <submittedName>
        <fullName evidence="2">Recombinase RecT</fullName>
    </submittedName>
</protein>
<name>A0AAQ2WWR2_9SPIR</name>
<feature type="region of interest" description="Disordered" evidence="1">
    <location>
        <begin position="233"/>
        <end position="286"/>
    </location>
</feature>
<reference evidence="2" key="1">
    <citation type="submission" date="2022-12" db="EMBL/GenBank/DDBJ databases">
        <title>B. miyamotoi WGS.</title>
        <authorList>
            <person name="Kuleshov K.V."/>
            <person name="Hoornstra D."/>
            <person name="Hovius J.W."/>
            <person name="Platonov A.E."/>
            <person name="Telford S.R. III."/>
        </authorList>
    </citation>
    <scope>NUCLEOTIDE SEQUENCE</scope>
    <source>
        <strain evidence="2">410</strain>
        <plasmid evidence="2">p410-lp97</plasmid>
    </source>
</reference>
<dbReference type="EMBL" id="CP114638">
    <property type="protein sequence ID" value="WAZ91407.1"/>
    <property type="molecule type" value="Genomic_DNA"/>
</dbReference>
<keyword evidence="2" id="KW-0614">Plasmid</keyword>
<dbReference type="RefSeq" id="WP_209291653.1">
    <property type="nucleotide sequence ID" value="NZ_CP072480.1"/>
</dbReference>
<dbReference type="InterPro" id="IPR018330">
    <property type="entry name" value="RecT_fam"/>
</dbReference>
<dbReference type="GO" id="GO:0006259">
    <property type="term" value="P:DNA metabolic process"/>
    <property type="evidence" value="ECO:0007669"/>
    <property type="project" value="InterPro"/>
</dbReference>